<keyword evidence="3" id="KW-1185">Reference proteome</keyword>
<proteinExistence type="predicted"/>
<protein>
    <submittedName>
        <fullName evidence="2">Uncharacterized protein</fullName>
    </submittedName>
</protein>
<dbReference type="Proteomes" id="UP000095751">
    <property type="component" value="Unassembled WGS sequence"/>
</dbReference>
<dbReference type="InParanoid" id="A0A1E7ETE8"/>
<evidence type="ECO:0000313" key="3">
    <source>
        <dbReference type="Proteomes" id="UP000095751"/>
    </source>
</evidence>
<dbReference type="KEGG" id="fcy:FRACYDRAFT_249069"/>
<organism evidence="2 3">
    <name type="scientific">Fragilariopsis cylindrus CCMP1102</name>
    <dbReference type="NCBI Taxonomy" id="635003"/>
    <lineage>
        <taxon>Eukaryota</taxon>
        <taxon>Sar</taxon>
        <taxon>Stramenopiles</taxon>
        <taxon>Ochrophyta</taxon>
        <taxon>Bacillariophyta</taxon>
        <taxon>Bacillariophyceae</taxon>
        <taxon>Bacillariophycidae</taxon>
        <taxon>Bacillariales</taxon>
        <taxon>Bacillariaceae</taxon>
        <taxon>Fragilariopsis</taxon>
    </lineage>
</organism>
<dbReference type="EMBL" id="KV784377">
    <property type="protein sequence ID" value="OEU09152.1"/>
    <property type="molecule type" value="Genomic_DNA"/>
</dbReference>
<name>A0A1E7ETE8_9STRA</name>
<dbReference type="AlphaFoldDB" id="A0A1E7ETE8"/>
<reference evidence="2 3" key="1">
    <citation type="submission" date="2016-09" db="EMBL/GenBank/DDBJ databases">
        <title>Extensive genetic diversity and differential bi-allelic expression allows diatom success in the polar Southern Ocean.</title>
        <authorList>
            <consortium name="DOE Joint Genome Institute"/>
            <person name="Mock T."/>
            <person name="Otillar R.P."/>
            <person name="Strauss J."/>
            <person name="Dupont C."/>
            <person name="Frickenhaus S."/>
            <person name="Maumus F."/>
            <person name="Mcmullan M."/>
            <person name="Sanges R."/>
            <person name="Schmutz J."/>
            <person name="Toseland A."/>
            <person name="Valas R."/>
            <person name="Veluchamy A."/>
            <person name="Ward B.J."/>
            <person name="Allen A."/>
            <person name="Barry K."/>
            <person name="Falciatore A."/>
            <person name="Ferrante M."/>
            <person name="Fortunato A.E."/>
            <person name="Gloeckner G."/>
            <person name="Gruber A."/>
            <person name="Hipkin R."/>
            <person name="Janech M."/>
            <person name="Kroth P."/>
            <person name="Leese F."/>
            <person name="Lindquist E."/>
            <person name="Lyon B.R."/>
            <person name="Martin J."/>
            <person name="Mayer C."/>
            <person name="Parker M."/>
            <person name="Quesneville H."/>
            <person name="Raymond J."/>
            <person name="Uhlig C."/>
            <person name="Valentin K.U."/>
            <person name="Worden A.Z."/>
            <person name="Armbrust E.V."/>
            <person name="Bowler C."/>
            <person name="Green B."/>
            <person name="Moulton V."/>
            <person name="Van Oosterhout C."/>
            <person name="Grigoriev I."/>
        </authorList>
    </citation>
    <scope>NUCLEOTIDE SEQUENCE [LARGE SCALE GENOMIC DNA]</scope>
    <source>
        <strain evidence="2 3">CCMP1102</strain>
    </source>
</reference>
<accession>A0A1E7ETE8</accession>
<evidence type="ECO:0000256" key="1">
    <source>
        <dbReference type="SAM" id="MobiDB-lite"/>
    </source>
</evidence>
<sequence>MSASEVEPGYGARRLGPEEELSSNKPESWTELDLIYIRSKSDKMIMGAPPALAHSAPCCKRVSMSSFPSGIFLLPLTTTALEYHYLAQQNFVQVYNMCIGAKFVGIFAGLQDD</sequence>
<evidence type="ECO:0000313" key="2">
    <source>
        <dbReference type="EMBL" id="OEU09152.1"/>
    </source>
</evidence>
<gene>
    <name evidence="2" type="ORF">FRACYDRAFT_249069</name>
</gene>
<feature type="region of interest" description="Disordered" evidence="1">
    <location>
        <begin position="1"/>
        <end position="27"/>
    </location>
</feature>